<dbReference type="AlphaFoldDB" id="A0A363D142"/>
<gene>
    <name evidence="1" type="ORF">B0174_05815</name>
</gene>
<organism evidence="1 2">
    <name type="scientific">Arcobacter caeni</name>
    <dbReference type="NCBI Taxonomy" id="1912877"/>
    <lineage>
        <taxon>Bacteria</taxon>
        <taxon>Pseudomonadati</taxon>
        <taxon>Campylobacterota</taxon>
        <taxon>Epsilonproteobacteria</taxon>
        <taxon>Campylobacterales</taxon>
        <taxon>Arcobacteraceae</taxon>
        <taxon>Arcobacter</taxon>
    </lineage>
</organism>
<dbReference type="EMBL" id="MUXE01000006">
    <property type="protein sequence ID" value="PUE65022.1"/>
    <property type="molecule type" value="Genomic_DNA"/>
</dbReference>
<reference evidence="1 2" key="1">
    <citation type="submission" date="2017-02" db="EMBL/GenBank/DDBJ databases">
        <title>Arcobacter caeni sp. nov, a new Arcobacter species isolated from reclaimed water.</title>
        <authorList>
            <person name="Figueras M.J."/>
            <person name="Perez-Cataluna A."/>
            <person name="Salas-Masso N."/>
        </authorList>
    </citation>
    <scope>NUCLEOTIDE SEQUENCE [LARGE SCALE GENOMIC DNA]</scope>
    <source>
        <strain evidence="1 2">RW17-10</strain>
    </source>
</reference>
<accession>A0A363D142</accession>
<dbReference type="OrthoDB" id="5344079at2"/>
<sequence>MKLLNGFGKKYFTLCSIQAFAVAPKLHSVITSYKNHLTTKLSLSSEDKKEEEESSISLDETLISCFLQNKKPCHCDCLFKRKTALVVALFKFIPRCPYYDTFFAFRRTGVHPPIF</sequence>
<comment type="caution">
    <text evidence="1">The sequence shown here is derived from an EMBL/GenBank/DDBJ whole genome shotgun (WGS) entry which is preliminary data.</text>
</comment>
<proteinExistence type="predicted"/>
<dbReference type="RefSeq" id="WP_108558723.1">
    <property type="nucleotide sequence ID" value="NZ_MUXE01000006.1"/>
</dbReference>
<protein>
    <submittedName>
        <fullName evidence="1">Uncharacterized protein</fullName>
    </submittedName>
</protein>
<dbReference type="Proteomes" id="UP000251135">
    <property type="component" value="Unassembled WGS sequence"/>
</dbReference>
<name>A0A363D142_9BACT</name>
<evidence type="ECO:0000313" key="1">
    <source>
        <dbReference type="EMBL" id="PUE65022.1"/>
    </source>
</evidence>
<keyword evidence="2" id="KW-1185">Reference proteome</keyword>
<evidence type="ECO:0000313" key="2">
    <source>
        <dbReference type="Proteomes" id="UP000251135"/>
    </source>
</evidence>